<dbReference type="GO" id="GO:0015562">
    <property type="term" value="F:efflux transmembrane transporter activity"/>
    <property type="evidence" value="ECO:0007669"/>
    <property type="project" value="TreeGrafter"/>
</dbReference>
<organism evidence="5 6">
    <name type="scientific">Cereibacter ovatus</name>
    <dbReference type="NCBI Taxonomy" id="439529"/>
    <lineage>
        <taxon>Bacteria</taxon>
        <taxon>Pseudomonadati</taxon>
        <taxon>Pseudomonadota</taxon>
        <taxon>Alphaproteobacteria</taxon>
        <taxon>Rhodobacterales</taxon>
        <taxon>Paracoccaceae</taxon>
        <taxon>Cereibacter</taxon>
    </lineage>
</organism>
<dbReference type="InterPro" id="IPR058627">
    <property type="entry name" value="MdtA-like_C"/>
</dbReference>
<dbReference type="Pfam" id="PF25954">
    <property type="entry name" value="Beta-barrel_RND_2"/>
    <property type="match status" value="1"/>
</dbReference>
<dbReference type="Proteomes" id="UP000219467">
    <property type="component" value="Unassembled WGS sequence"/>
</dbReference>
<dbReference type="EMBL" id="OAOQ01000015">
    <property type="protein sequence ID" value="SNX73339.1"/>
    <property type="molecule type" value="Genomic_DNA"/>
</dbReference>
<sequence>MVKRLVIAVVLLGLIVGGIVGFNLFRDKMIADFFAGREPAPVTVSTSPAQAIRWAPGIEAIGTAVAAQGVDLAIESGGTVREILFAANDPIKAGQKLLQISEREERADLAAAQAAMDLAETELARQRTLQQRGVSALNNFDIAQAEAVSARAQVAKLQAVLQQKELVAPFDGVIGIPRVDLGEYVTVGTVYATLQDLSRMRVDFAVPEQQIAVVKAGLPVSVSSEVSDYRARGRIIGIEPKVDPNSRLVTVRAEVDNTDGTLLPGQFLRVRVELPEEDGVIAVPQTALMSSLYGDSVYVLRKGDGETRTVEQVFVTAGRRSGGMIEIIRGLSPGDEVVNAGQNRLSGGAAVTVDNTVAPPAAVAGQ</sequence>
<protein>
    <submittedName>
        <fullName evidence="5">Membrane fusion protein (Multidrug efflux system)</fullName>
    </submittedName>
</protein>
<name>A0A285D0Q4_9RHOB</name>
<feature type="domain" description="Multidrug resistance protein MdtA-like C-terminal permuted SH3" evidence="4">
    <location>
        <begin position="280"/>
        <end position="341"/>
    </location>
</feature>
<dbReference type="InterPro" id="IPR006143">
    <property type="entry name" value="RND_pump_MFP"/>
</dbReference>
<dbReference type="Pfam" id="PF25967">
    <property type="entry name" value="RND-MFP_C"/>
    <property type="match status" value="1"/>
</dbReference>
<evidence type="ECO:0000256" key="2">
    <source>
        <dbReference type="SAM" id="Coils"/>
    </source>
</evidence>
<dbReference type="Gene3D" id="2.40.30.170">
    <property type="match status" value="1"/>
</dbReference>
<evidence type="ECO:0000259" key="3">
    <source>
        <dbReference type="Pfam" id="PF25954"/>
    </source>
</evidence>
<accession>A0A285D0Q4</accession>
<feature type="coiled-coil region" evidence="2">
    <location>
        <begin position="102"/>
        <end position="129"/>
    </location>
</feature>
<dbReference type="RefSeq" id="WP_097031323.1">
    <property type="nucleotide sequence ID" value="NZ_OAOQ01000015.1"/>
</dbReference>
<dbReference type="SUPFAM" id="SSF111369">
    <property type="entry name" value="HlyD-like secretion proteins"/>
    <property type="match status" value="1"/>
</dbReference>
<evidence type="ECO:0000259" key="4">
    <source>
        <dbReference type="Pfam" id="PF25967"/>
    </source>
</evidence>
<dbReference type="GO" id="GO:1990281">
    <property type="term" value="C:efflux pump complex"/>
    <property type="evidence" value="ECO:0007669"/>
    <property type="project" value="TreeGrafter"/>
</dbReference>
<comment type="similarity">
    <text evidence="1">Belongs to the membrane fusion protein (MFP) (TC 8.A.1) family.</text>
</comment>
<dbReference type="NCBIfam" id="TIGR01730">
    <property type="entry name" value="RND_mfp"/>
    <property type="match status" value="1"/>
</dbReference>
<evidence type="ECO:0000256" key="1">
    <source>
        <dbReference type="ARBA" id="ARBA00009477"/>
    </source>
</evidence>
<dbReference type="OrthoDB" id="9806939at2"/>
<gene>
    <name evidence="5" type="ORF">SAMN05878503_11541</name>
</gene>
<dbReference type="Gene3D" id="2.40.50.100">
    <property type="match status" value="2"/>
</dbReference>
<dbReference type="PANTHER" id="PTHR30469">
    <property type="entry name" value="MULTIDRUG RESISTANCE PROTEIN MDTA"/>
    <property type="match status" value="1"/>
</dbReference>
<proteinExistence type="inferred from homology"/>
<feature type="domain" description="CusB-like beta-barrel" evidence="3">
    <location>
        <begin position="202"/>
        <end position="273"/>
    </location>
</feature>
<keyword evidence="2" id="KW-0175">Coiled coil</keyword>
<dbReference type="FunFam" id="2.40.30.170:FF:000010">
    <property type="entry name" value="Efflux RND transporter periplasmic adaptor subunit"/>
    <property type="match status" value="1"/>
</dbReference>
<reference evidence="6" key="1">
    <citation type="submission" date="2017-08" db="EMBL/GenBank/DDBJ databases">
        <authorList>
            <person name="Varghese N."/>
            <person name="Submissions S."/>
        </authorList>
    </citation>
    <scope>NUCLEOTIDE SEQUENCE [LARGE SCALE GENOMIC DNA]</scope>
    <source>
        <strain evidence="6">JA234</strain>
    </source>
</reference>
<dbReference type="AlphaFoldDB" id="A0A285D0Q4"/>
<dbReference type="InterPro" id="IPR058792">
    <property type="entry name" value="Beta-barrel_RND_2"/>
</dbReference>
<dbReference type="Gene3D" id="2.40.420.20">
    <property type="match status" value="1"/>
</dbReference>
<keyword evidence="6" id="KW-1185">Reference proteome</keyword>
<dbReference type="PANTHER" id="PTHR30469:SF11">
    <property type="entry name" value="BLL4320 PROTEIN"/>
    <property type="match status" value="1"/>
</dbReference>
<evidence type="ECO:0000313" key="6">
    <source>
        <dbReference type="Proteomes" id="UP000219467"/>
    </source>
</evidence>
<evidence type="ECO:0000313" key="5">
    <source>
        <dbReference type="EMBL" id="SNX73339.1"/>
    </source>
</evidence>